<sequence length="228" mass="25378">MACRRGQRVQRVQCRAESRAASRDFDRPHSSDVTINGGVSGTAPIETCKSSIASSHERYYPGELVLPFGTIKDEAIPKESGIVKEYKNSALPGPSQGSVSLHKKVLEIQLPEEDNLFTMNDPLGAQRPEYVQVLGPDALGSHSMEQRYQVESYNLYHILHDPAARHLIMQHISMHGSFPPDGLPRGVPPSQPVRNVLGYRPKMSNVNNLHMHPRQPNYGEFGLMMADK</sequence>
<name>A0A8J5RVX5_ZIZPA</name>
<evidence type="ECO:0000313" key="3">
    <source>
        <dbReference type="Proteomes" id="UP000729402"/>
    </source>
</evidence>
<accession>A0A8J5RVX5</accession>
<comment type="caution">
    <text evidence="2">The sequence shown here is derived from an EMBL/GenBank/DDBJ whole genome shotgun (WGS) entry which is preliminary data.</text>
</comment>
<dbReference type="AlphaFoldDB" id="A0A8J5RVX5"/>
<dbReference type="OrthoDB" id="1923709at2759"/>
<evidence type="ECO:0000313" key="2">
    <source>
        <dbReference type="EMBL" id="KAG8052313.1"/>
    </source>
</evidence>
<reference evidence="2" key="1">
    <citation type="journal article" date="2021" name="bioRxiv">
        <title>Whole Genome Assembly and Annotation of Northern Wild Rice, Zizania palustris L., Supports a Whole Genome Duplication in the Zizania Genus.</title>
        <authorList>
            <person name="Haas M."/>
            <person name="Kono T."/>
            <person name="Macchietto M."/>
            <person name="Millas R."/>
            <person name="McGilp L."/>
            <person name="Shao M."/>
            <person name="Duquette J."/>
            <person name="Hirsch C.N."/>
            <person name="Kimball J."/>
        </authorList>
    </citation>
    <scope>NUCLEOTIDE SEQUENCE</scope>
    <source>
        <tissue evidence="2">Fresh leaf tissue</tissue>
    </source>
</reference>
<gene>
    <name evidence="2" type="ORF">GUJ93_ZPchr0001g31419</name>
</gene>
<dbReference type="Proteomes" id="UP000729402">
    <property type="component" value="Unassembled WGS sequence"/>
</dbReference>
<evidence type="ECO:0000256" key="1">
    <source>
        <dbReference type="SAM" id="MobiDB-lite"/>
    </source>
</evidence>
<feature type="region of interest" description="Disordered" evidence="1">
    <location>
        <begin position="14"/>
        <end position="40"/>
    </location>
</feature>
<dbReference type="PANTHER" id="PTHR34802">
    <property type="entry name" value="CHORISMATE SYNTHASE"/>
    <property type="match status" value="1"/>
</dbReference>
<dbReference type="PANTHER" id="PTHR34802:SF1">
    <property type="entry name" value="CHORISMATE SYNTHASE"/>
    <property type="match status" value="1"/>
</dbReference>
<proteinExistence type="predicted"/>
<dbReference type="EMBL" id="JAAALK010000288">
    <property type="protein sequence ID" value="KAG8052313.1"/>
    <property type="molecule type" value="Genomic_DNA"/>
</dbReference>
<organism evidence="2 3">
    <name type="scientific">Zizania palustris</name>
    <name type="common">Northern wild rice</name>
    <dbReference type="NCBI Taxonomy" id="103762"/>
    <lineage>
        <taxon>Eukaryota</taxon>
        <taxon>Viridiplantae</taxon>
        <taxon>Streptophyta</taxon>
        <taxon>Embryophyta</taxon>
        <taxon>Tracheophyta</taxon>
        <taxon>Spermatophyta</taxon>
        <taxon>Magnoliopsida</taxon>
        <taxon>Liliopsida</taxon>
        <taxon>Poales</taxon>
        <taxon>Poaceae</taxon>
        <taxon>BOP clade</taxon>
        <taxon>Oryzoideae</taxon>
        <taxon>Oryzeae</taxon>
        <taxon>Zizaniinae</taxon>
        <taxon>Zizania</taxon>
    </lineage>
</organism>
<keyword evidence="3" id="KW-1185">Reference proteome</keyword>
<protein>
    <submittedName>
        <fullName evidence="2">Uncharacterized protein</fullName>
    </submittedName>
</protein>
<reference evidence="2" key="2">
    <citation type="submission" date="2021-02" db="EMBL/GenBank/DDBJ databases">
        <authorList>
            <person name="Kimball J.A."/>
            <person name="Haas M.W."/>
            <person name="Macchietto M."/>
            <person name="Kono T."/>
            <person name="Duquette J."/>
            <person name="Shao M."/>
        </authorList>
    </citation>
    <scope>NUCLEOTIDE SEQUENCE</scope>
    <source>
        <tissue evidence="2">Fresh leaf tissue</tissue>
    </source>
</reference>
<feature type="compositionally biased region" description="Basic and acidic residues" evidence="1">
    <location>
        <begin position="14"/>
        <end position="30"/>
    </location>
</feature>